<gene>
    <name evidence="1" type="ordered locus">Coch_0045</name>
</gene>
<dbReference type="Proteomes" id="UP000006650">
    <property type="component" value="Chromosome"/>
</dbReference>
<keyword evidence="2" id="KW-1185">Reference proteome</keyword>
<dbReference type="eggNOG" id="ENOG5033DHK">
    <property type="taxonomic scope" value="Bacteria"/>
</dbReference>
<dbReference type="EMBL" id="CP001632">
    <property type="protein sequence ID" value="ACU91611.1"/>
    <property type="molecule type" value="Genomic_DNA"/>
</dbReference>
<sequence>MGVRNLGNFYIDENRTFMGGLWQGISRHTWEHPQTSIGSDFNQLMNMIGEVDRVEYLGGATFSINEKSGEEKGVSIGSFINIDIKGEVEGDFTEYVLTHPLFMHEYGHYIDSQRMGLTYLINVGIPSIFSAMSDEKEDGIYKHNYRWYEMNANKNANKYFNKHYGNRVNWSLYEPPFDKYPTKKPKKKKI</sequence>
<protein>
    <submittedName>
        <fullName evidence="1">Uncharacterized protein</fullName>
    </submittedName>
</protein>
<dbReference type="KEGG" id="coc:Coch_0045"/>
<proteinExistence type="predicted"/>
<name>C7M4I1_CAPOD</name>
<dbReference type="AlphaFoldDB" id="C7M4I1"/>
<dbReference type="STRING" id="521097.Coch_0045"/>
<organism evidence="1 2">
    <name type="scientific">Capnocytophaga ochracea (strain ATCC 27872 / DSM 7271 / CCUG 9716 / JCM 12966 / NCTC 12371 / SS31 / VPI 2845)</name>
    <name type="common">Bacteroides ochraceus</name>
    <dbReference type="NCBI Taxonomy" id="521097"/>
    <lineage>
        <taxon>Bacteria</taxon>
        <taxon>Pseudomonadati</taxon>
        <taxon>Bacteroidota</taxon>
        <taxon>Flavobacteriia</taxon>
        <taxon>Flavobacteriales</taxon>
        <taxon>Flavobacteriaceae</taxon>
        <taxon>Capnocytophaga</taxon>
    </lineage>
</organism>
<evidence type="ECO:0000313" key="1">
    <source>
        <dbReference type="EMBL" id="ACU91611.1"/>
    </source>
</evidence>
<reference evidence="1 2" key="1">
    <citation type="journal article" date="2009" name="Stand. Genomic Sci.">
        <title>Complete genome sequence of Capnocytophaga ochracea type strain (VPI 2845).</title>
        <authorList>
            <person name="Mavrommatis K."/>
            <person name="Gronow S."/>
            <person name="Saunders E."/>
            <person name="Land M."/>
            <person name="Lapidus A."/>
            <person name="Copeland A."/>
            <person name="Glavina Del Rio T."/>
            <person name="Nolan M."/>
            <person name="Lucas S."/>
            <person name="Chen F."/>
            <person name="Tice H."/>
            <person name="Cheng J.F."/>
            <person name="Bruce D."/>
            <person name="Goodwin L."/>
            <person name="Pitluck S."/>
            <person name="Pati A."/>
            <person name="Ivanova N."/>
            <person name="Chen A."/>
            <person name="Palaniappan K."/>
            <person name="Chain P."/>
            <person name="Hauser L."/>
            <person name="Chang Y.J."/>
            <person name="Jeffries C.D."/>
            <person name="Brettin T."/>
            <person name="Detter J.C."/>
            <person name="Han C."/>
            <person name="Bristow J."/>
            <person name="Goker M."/>
            <person name="Rohde M."/>
            <person name="Eisen J.A."/>
            <person name="Markowitz V."/>
            <person name="Kyrpides N.C."/>
            <person name="Klenk H.P."/>
            <person name="Hugenholtz P."/>
        </authorList>
    </citation>
    <scope>NUCLEOTIDE SEQUENCE [LARGE SCALE GENOMIC DNA]</scope>
    <source>
        <strain evidence="2">ATCC 27872 / DSM 7271 / JCM 12966 / VPI 2845</strain>
    </source>
</reference>
<evidence type="ECO:0000313" key="2">
    <source>
        <dbReference type="Proteomes" id="UP000006650"/>
    </source>
</evidence>
<dbReference type="HOGENOM" id="CLU_1432180_0_0_10"/>
<accession>C7M4I1</accession>